<dbReference type="InterPro" id="IPR011033">
    <property type="entry name" value="PRC_barrel-like_sf"/>
</dbReference>
<dbReference type="Proteomes" id="UP000790580">
    <property type="component" value="Unassembled WGS sequence"/>
</dbReference>
<proteinExistence type="predicted"/>
<sequence length="87" mass="9549">MLKISDIQSKDIVSLSDGRLLGHISDLDINLETGKVEAIVLGGGRMKSLFNRTEEEVIIPWKNIVKIGSDVVLVRYQGPGQPSDDDD</sequence>
<evidence type="ECO:0000259" key="1">
    <source>
        <dbReference type="Pfam" id="PF05239"/>
    </source>
</evidence>
<dbReference type="RefSeq" id="WP_088075787.1">
    <property type="nucleotide sequence ID" value="NZ_JAHQCR010000017.1"/>
</dbReference>
<keyword evidence="3" id="KW-1185">Reference proteome</keyword>
<dbReference type="Gene3D" id="2.30.30.240">
    <property type="entry name" value="PRC-barrel domain"/>
    <property type="match status" value="1"/>
</dbReference>
<dbReference type="InterPro" id="IPR014238">
    <property type="entry name" value="Spore_YlmC/YmxH"/>
</dbReference>
<dbReference type="InterPro" id="IPR027275">
    <property type="entry name" value="PRC-brl_dom"/>
</dbReference>
<gene>
    <name evidence="2" type="ORF">KS407_03110</name>
</gene>
<evidence type="ECO:0000313" key="3">
    <source>
        <dbReference type="Proteomes" id="UP000790580"/>
    </source>
</evidence>
<evidence type="ECO:0000313" key="2">
    <source>
        <dbReference type="EMBL" id="MBU9720430.1"/>
    </source>
</evidence>
<protein>
    <submittedName>
        <fullName evidence="2">YlmC/YmxH family sporulation protein</fullName>
    </submittedName>
</protein>
<reference evidence="2 3" key="1">
    <citation type="submission" date="2021-06" db="EMBL/GenBank/DDBJ databases">
        <title>Bacillus sp. RD4P76, an endophyte from a halophyte.</title>
        <authorList>
            <person name="Sun J.-Q."/>
        </authorList>
    </citation>
    <scope>NUCLEOTIDE SEQUENCE [LARGE SCALE GENOMIC DNA]</scope>
    <source>
        <strain evidence="2 3">JCM 17098</strain>
    </source>
</reference>
<organism evidence="2 3">
    <name type="scientific">Evansella alkalicola</name>
    <dbReference type="NCBI Taxonomy" id="745819"/>
    <lineage>
        <taxon>Bacteria</taxon>
        <taxon>Bacillati</taxon>
        <taxon>Bacillota</taxon>
        <taxon>Bacilli</taxon>
        <taxon>Bacillales</taxon>
        <taxon>Bacillaceae</taxon>
        <taxon>Evansella</taxon>
    </lineage>
</organism>
<dbReference type="PANTHER" id="PTHR40061">
    <property type="entry name" value="SPORULATION PROTEIN YLMC-RELATED"/>
    <property type="match status" value="1"/>
</dbReference>
<dbReference type="PANTHER" id="PTHR40061:SF1">
    <property type="entry name" value="SPORULATION PROTEIN YLMC-RELATED"/>
    <property type="match status" value="1"/>
</dbReference>
<dbReference type="SUPFAM" id="SSF50346">
    <property type="entry name" value="PRC-barrel domain"/>
    <property type="match status" value="1"/>
</dbReference>
<feature type="domain" description="PRC-barrel" evidence="1">
    <location>
        <begin position="2"/>
        <end position="75"/>
    </location>
</feature>
<dbReference type="Pfam" id="PF05239">
    <property type="entry name" value="PRC"/>
    <property type="match status" value="1"/>
</dbReference>
<dbReference type="NCBIfam" id="TIGR02888">
    <property type="entry name" value="spore_YlmC_YmxH"/>
    <property type="match status" value="1"/>
</dbReference>
<comment type="caution">
    <text evidence="2">The sequence shown here is derived from an EMBL/GenBank/DDBJ whole genome shotgun (WGS) entry which is preliminary data.</text>
</comment>
<dbReference type="EMBL" id="JAHQCR010000017">
    <property type="protein sequence ID" value="MBU9720430.1"/>
    <property type="molecule type" value="Genomic_DNA"/>
</dbReference>
<accession>A0ABS6JPR6</accession>
<name>A0ABS6JPR6_9BACI</name>